<keyword evidence="3" id="KW-1185">Reference proteome</keyword>
<evidence type="ECO:0000313" key="2">
    <source>
        <dbReference type="EMBL" id="KAK8557768.1"/>
    </source>
</evidence>
<gene>
    <name evidence="2" type="ORF">V6N12_009993</name>
</gene>
<dbReference type="Proteomes" id="UP001472677">
    <property type="component" value="Unassembled WGS sequence"/>
</dbReference>
<dbReference type="EMBL" id="JBBPBM010000016">
    <property type="protein sequence ID" value="KAK8557768.1"/>
    <property type="molecule type" value="Genomic_DNA"/>
</dbReference>
<sequence length="97" mass="10650">MLFFMPNGAFSPLEIFTGTSNLRQPPPDRHRRGQGKYDVGSKLKEFLCFTEAEVGSLASLYAGGGMSVAFVANDGILTTVNHIKPSLFGFYIDRVDM</sequence>
<feature type="region of interest" description="Disordered" evidence="1">
    <location>
        <begin position="17"/>
        <end position="36"/>
    </location>
</feature>
<reference evidence="2 3" key="1">
    <citation type="journal article" date="2024" name="G3 (Bethesda)">
        <title>Genome assembly of Hibiscus sabdariffa L. provides insights into metabolisms of medicinal natural products.</title>
        <authorList>
            <person name="Kim T."/>
        </authorList>
    </citation>
    <scope>NUCLEOTIDE SEQUENCE [LARGE SCALE GENOMIC DNA]</scope>
    <source>
        <strain evidence="2">TK-2024</strain>
        <tissue evidence="2">Old leaves</tissue>
    </source>
</reference>
<name>A0ABR2ECB8_9ROSI</name>
<evidence type="ECO:0000256" key="1">
    <source>
        <dbReference type="SAM" id="MobiDB-lite"/>
    </source>
</evidence>
<protein>
    <submittedName>
        <fullName evidence="2">Uncharacterized protein</fullName>
    </submittedName>
</protein>
<accession>A0ABR2ECB8</accession>
<organism evidence="2 3">
    <name type="scientific">Hibiscus sabdariffa</name>
    <name type="common">roselle</name>
    <dbReference type="NCBI Taxonomy" id="183260"/>
    <lineage>
        <taxon>Eukaryota</taxon>
        <taxon>Viridiplantae</taxon>
        <taxon>Streptophyta</taxon>
        <taxon>Embryophyta</taxon>
        <taxon>Tracheophyta</taxon>
        <taxon>Spermatophyta</taxon>
        <taxon>Magnoliopsida</taxon>
        <taxon>eudicotyledons</taxon>
        <taxon>Gunneridae</taxon>
        <taxon>Pentapetalae</taxon>
        <taxon>rosids</taxon>
        <taxon>malvids</taxon>
        <taxon>Malvales</taxon>
        <taxon>Malvaceae</taxon>
        <taxon>Malvoideae</taxon>
        <taxon>Hibiscus</taxon>
    </lineage>
</organism>
<evidence type="ECO:0000313" key="3">
    <source>
        <dbReference type="Proteomes" id="UP001472677"/>
    </source>
</evidence>
<comment type="caution">
    <text evidence="2">The sequence shown here is derived from an EMBL/GenBank/DDBJ whole genome shotgun (WGS) entry which is preliminary data.</text>
</comment>
<proteinExistence type="predicted"/>